<evidence type="ECO:0000256" key="2">
    <source>
        <dbReference type="SAM" id="Phobius"/>
    </source>
</evidence>
<dbReference type="EMBL" id="LVKK01000006">
    <property type="protein sequence ID" value="OAG44132.1"/>
    <property type="molecule type" value="Genomic_DNA"/>
</dbReference>
<protein>
    <submittedName>
        <fullName evidence="6">Uncharacterized protein</fullName>
    </submittedName>
</protein>
<feature type="domain" description="Tag1-like fourth Ig-like" evidence="4">
    <location>
        <begin position="550"/>
        <end position="659"/>
    </location>
</feature>
<dbReference type="Pfam" id="PF26153">
    <property type="entry name" value="LEA-2L_5"/>
    <property type="match status" value="1"/>
</dbReference>
<feature type="transmembrane region" description="Helical" evidence="2">
    <location>
        <begin position="58"/>
        <end position="77"/>
    </location>
</feature>
<dbReference type="AlphaFoldDB" id="A0A177FLD3"/>
<dbReference type="InterPro" id="IPR055011">
    <property type="entry name" value="Tag1_C"/>
</dbReference>
<feature type="region of interest" description="Disordered" evidence="1">
    <location>
        <begin position="1"/>
        <end position="51"/>
    </location>
</feature>
<dbReference type="GeneID" id="34596767"/>
<feature type="compositionally biased region" description="Low complexity" evidence="1">
    <location>
        <begin position="862"/>
        <end position="885"/>
    </location>
</feature>
<organism evidence="6 7">
    <name type="scientific">Fonsecaea monophora</name>
    <dbReference type="NCBI Taxonomy" id="254056"/>
    <lineage>
        <taxon>Eukaryota</taxon>
        <taxon>Fungi</taxon>
        <taxon>Dikarya</taxon>
        <taxon>Ascomycota</taxon>
        <taxon>Pezizomycotina</taxon>
        <taxon>Eurotiomycetes</taxon>
        <taxon>Chaetothyriomycetidae</taxon>
        <taxon>Chaetothyriales</taxon>
        <taxon>Herpotrichiellaceae</taxon>
        <taxon>Fonsecaea</taxon>
    </lineage>
</organism>
<reference evidence="6 7" key="1">
    <citation type="submission" date="2016-03" db="EMBL/GenBank/DDBJ databases">
        <title>Draft genome sequence of the Fonsecaea monophora CBS 269.37.</title>
        <authorList>
            <person name="Bombassaro A."/>
            <person name="Vinicius W.A."/>
            <person name="De Hoog S."/>
            <person name="Sun J."/>
            <person name="Souza E.M."/>
            <person name="Raittz R.T."/>
            <person name="Costa F."/>
            <person name="Leao A.C."/>
            <person name="Tadra-Sfeir M.Z."/>
            <person name="Baura V."/>
            <person name="Balsanelli E."/>
            <person name="Pedrosa F.O."/>
            <person name="Moreno L.F."/>
            <person name="Steffens M.B."/>
            <person name="Xi L."/>
            <person name="Bocca A.L."/>
            <person name="Felipe M.S."/>
            <person name="Teixeira M."/>
            <person name="Telles Filho F.Q."/>
            <person name="Azevedo C.M."/>
            <person name="Gomes R."/>
            <person name="Vicente V.A."/>
        </authorList>
    </citation>
    <scope>NUCLEOTIDE SEQUENCE [LARGE SCALE GENOMIC DNA]</scope>
    <source>
        <strain evidence="6 7">CBS 269.37</strain>
    </source>
</reference>
<name>A0A177FLD3_9EURO</name>
<proteinExistence type="predicted"/>
<dbReference type="RefSeq" id="XP_022516084.1">
    <property type="nucleotide sequence ID" value="XM_022651571.1"/>
</dbReference>
<comment type="caution">
    <text evidence="6">The sequence shown here is derived from an EMBL/GenBank/DDBJ whole genome shotgun (WGS) entry which is preliminary data.</text>
</comment>
<dbReference type="OrthoDB" id="5596576at2759"/>
<keyword evidence="7" id="KW-1185">Reference proteome</keyword>
<evidence type="ECO:0000313" key="6">
    <source>
        <dbReference type="EMBL" id="OAG44132.1"/>
    </source>
</evidence>
<dbReference type="InterPro" id="IPR059066">
    <property type="entry name" value="Ig_Tag1-like_5th"/>
</dbReference>
<accession>A0A177FLD3</accession>
<evidence type="ECO:0000259" key="3">
    <source>
        <dbReference type="Pfam" id="PF22786"/>
    </source>
</evidence>
<keyword evidence="2" id="KW-0812">Transmembrane</keyword>
<dbReference type="Pfam" id="PF26174">
    <property type="entry name" value="LEA-2_1"/>
    <property type="match status" value="1"/>
</dbReference>
<feature type="domain" description="Tag1-like fifth Ig-like" evidence="5">
    <location>
        <begin position="669"/>
        <end position="766"/>
    </location>
</feature>
<feature type="region of interest" description="Disordered" evidence="1">
    <location>
        <begin position="840"/>
        <end position="885"/>
    </location>
</feature>
<keyword evidence="2" id="KW-0472">Membrane</keyword>
<dbReference type="PANTHER" id="PTHR35895:SF3">
    <property type="entry name" value="PRE-RRNA PROCESSING PROTEIN"/>
    <property type="match status" value="1"/>
</dbReference>
<dbReference type="Pfam" id="PF22786">
    <property type="entry name" value="Tag1_C"/>
    <property type="match status" value="1"/>
</dbReference>
<keyword evidence="2" id="KW-1133">Transmembrane helix</keyword>
<dbReference type="GO" id="GO:0000329">
    <property type="term" value="C:fungal-type vacuole membrane"/>
    <property type="evidence" value="ECO:0007669"/>
    <property type="project" value="InterPro"/>
</dbReference>
<feature type="domain" description="Tag1 C-terminal" evidence="3">
    <location>
        <begin position="435"/>
        <end position="541"/>
    </location>
</feature>
<evidence type="ECO:0000259" key="5">
    <source>
        <dbReference type="Pfam" id="PF26153"/>
    </source>
</evidence>
<evidence type="ECO:0000259" key="4">
    <source>
        <dbReference type="Pfam" id="PF26150"/>
    </source>
</evidence>
<sequence length="885" mass="96447">MASPQTSPAPSERTPLLSGPEDDPRSSYSDHANGDVHSPLSESPQSPKPKKQRRWPSIIALTILCLVVVAVCFALTLPSTIEEYAKEGVVFEPTNLSIDSFTSLGIRARVQGDFYMDASRVRNKATRNLGRFGTWLAKEVKSEESEVNVYLPAYDNVLLGTVTIPPVRLNIRNRRFNHLDFFADLEPGDVDGIQRVAKDFLDRKLHEITVNAIATVSLQSGLIKLGKQTISQTLQFKGQDVPAAPKPDIQQLRFAEYGMPGHPEGVKAMAIVSAMNQYPVKFDVPPLAFEVLLPDCSDNYLLFGTAKTDVIHILPKQNISASVIGLVKQLPTSLTSVCPGSKSSPLDSLVADYLAGRDTTVYIRGGQQDENTPEWIGRILQGTMVPFTLPGHPFDNLIKNFTLTDVHFALPDPMTNSHPEISAVVKVLIGLPAEMNVNLDVDRVRADADVFYKGELLGNLDLSQWQAANATQVDDDLLIQSIVKDAPLDIKNQALFSQVVQALIFGKGASLTVHATVDVNTHTALGEFVVRRIPAEGEIFIDPLRAGDFQMPEIKGMEVVATSETSLTLQARVNVTNPTDYSAKIPYCKVSIWVNDTRVGYAWATSQQIVPGPNNLTANASWEVGTIGREWLSQYISGYNTSLTIKTHAGSIPNFPDPGVEMTVPAPHMASHPLREATMHIFSSTATFILVSPLAFYVTNIAAAASYNGSEVGTIEWNYPFAIEPGENLTPKLPVEWGGNALGTIRDALGGTLKLDAKADVGIKIACTSKHTKMKSLNPQLRKKGLQMVLEPTVDPALGPVYTFESIKPGMTNSDVAYRLYYAGEVSKWSASRRKAIDKAAKKIKARQEKEERERERERTRATSASASSTSGSSSCSSSSGSGEE</sequence>
<evidence type="ECO:0000256" key="1">
    <source>
        <dbReference type="SAM" id="MobiDB-lite"/>
    </source>
</evidence>
<dbReference type="Proteomes" id="UP000077002">
    <property type="component" value="Unassembled WGS sequence"/>
</dbReference>
<dbReference type="PANTHER" id="PTHR35895">
    <property type="entry name" value="CHROMOSOME 16, WHOLE GENOME SHOTGUN SEQUENCE"/>
    <property type="match status" value="1"/>
</dbReference>
<evidence type="ECO:0000313" key="7">
    <source>
        <dbReference type="Proteomes" id="UP000077002"/>
    </source>
</evidence>
<dbReference type="InterPro" id="IPR046368">
    <property type="entry name" value="Tag1"/>
</dbReference>
<dbReference type="InterPro" id="IPR059065">
    <property type="entry name" value="Ig_Tag1-like_4th"/>
</dbReference>
<gene>
    <name evidence="6" type="ORF">AYO21_01589</name>
</gene>
<feature type="compositionally biased region" description="Basic and acidic residues" evidence="1">
    <location>
        <begin position="840"/>
        <end position="861"/>
    </location>
</feature>
<dbReference type="Pfam" id="PF26150">
    <property type="entry name" value="LEA-2_4"/>
    <property type="match status" value="1"/>
</dbReference>